<feature type="signal peptide" evidence="1">
    <location>
        <begin position="1"/>
        <end position="26"/>
    </location>
</feature>
<dbReference type="KEGG" id="mflg:ABS361_06275"/>
<feature type="chain" id="PRO_5043952761" description="DUF5666 domain-containing protein" evidence="1">
    <location>
        <begin position="27"/>
        <end position="149"/>
    </location>
</feature>
<gene>
    <name evidence="2" type="ORF">ABS361_06275</name>
</gene>
<keyword evidence="1" id="KW-0732">Signal</keyword>
<evidence type="ECO:0000256" key="1">
    <source>
        <dbReference type="SAM" id="SignalP"/>
    </source>
</evidence>
<accession>A0AAU7XCN7</accession>
<evidence type="ECO:0000313" key="2">
    <source>
        <dbReference type="EMBL" id="XBY45856.1"/>
    </source>
</evidence>
<name>A0AAU7XCN7_9HYPH</name>
<reference evidence="2" key="1">
    <citation type="submission" date="2024-06" db="EMBL/GenBank/DDBJ databases">
        <title>Methylostella associata gen. nov., sp. nov., a novel Ancalomicrobiaceae-affiliated facultatively methylotrophic bacteria that feed on methanotrophs of the genus Methylococcus.</title>
        <authorList>
            <person name="Saltykova V."/>
            <person name="Danilova O.V."/>
            <person name="Oshkin I.Y."/>
            <person name="Belova S.E."/>
            <person name="Pimenov N.V."/>
            <person name="Dedysh S.N."/>
        </authorList>
    </citation>
    <scope>NUCLEOTIDE SEQUENCE</scope>
    <source>
        <strain evidence="2">S20</strain>
    </source>
</reference>
<organism evidence="2">
    <name type="scientific">Methyloraptor flagellatus</name>
    <dbReference type="NCBI Taxonomy" id="3162530"/>
    <lineage>
        <taxon>Bacteria</taxon>
        <taxon>Pseudomonadati</taxon>
        <taxon>Pseudomonadota</taxon>
        <taxon>Alphaproteobacteria</taxon>
        <taxon>Hyphomicrobiales</taxon>
        <taxon>Ancalomicrobiaceae</taxon>
        <taxon>Methyloraptor</taxon>
    </lineage>
</organism>
<evidence type="ECO:0008006" key="3">
    <source>
        <dbReference type="Google" id="ProtNLM"/>
    </source>
</evidence>
<sequence>MFRRIVLSTSLILSGFALGVSPSPAAAETKAGQRVTVEGELVDTWCSVTGIMFATGTAHHQCAIWCAVGGIPVSIKDKDDKTYLVLRVGDDDVSVANPKIVKIQTHQVTVDGELIERDGVRYLLVDKVADDKGIVNLTHDDNGIVPFGE</sequence>
<dbReference type="RefSeq" id="WP_407050951.1">
    <property type="nucleotide sequence ID" value="NZ_CP158568.1"/>
</dbReference>
<proteinExistence type="predicted"/>
<dbReference type="AlphaFoldDB" id="A0AAU7XCN7"/>
<dbReference type="EMBL" id="CP158568">
    <property type="protein sequence ID" value="XBY45856.1"/>
    <property type="molecule type" value="Genomic_DNA"/>
</dbReference>
<protein>
    <recommendedName>
        <fullName evidence="3">DUF5666 domain-containing protein</fullName>
    </recommendedName>
</protein>